<organism evidence="1 2">
    <name type="scientific">Aspergillus tanneri</name>
    <dbReference type="NCBI Taxonomy" id="1220188"/>
    <lineage>
        <taxon>Eukaryota</taxon>
        <taxon>Fungi</taxon>
        <taxon>Dikarya</taxon>
        <taxon>Ascomycota</taxon>
        <taxon>Pezizomycotina</taxon>
        <taxon>Eurotiomycetes</taxon>
        <taxon>Eurotiomycetidae</taxon>
        <taxon>Eurotiales</taxon>
        <taxon>Aspergillaceae</taxon>
        <taxon>Aspergillus</taxon>
        <taxon>Aspergillus subgen. Circumdati</taxon>
    </lineage>
</organism>
<dbReference type="Proteomes" id="UP000324241">
    <property type="component" value="Unassembled WGS sequence"/>
</dbReference>
<accession>A0A5M9N101</accession>
<evidence type="ECO:0000313" key="2">
    <source>
        <dbReference type="Proteomes" id="UP000324241"/>
    </source>
</evidence>
<protein>
    <submittedName>
        <fullName evidence="1">Uncharacterized protein</fullName>
    </submittedName>
</protein>
<comment type="caution">
    <text evidence="1">The sequence shown here is derived from an EMBL/GenBank/DDBJ whole genome shotgun (WGS) entry which is preliminary data.</text>
</comment>
<gene>
    <name evidence="1" type="ORF">ATNIH1004_001673</name>
</gene>
<reference evidence="1 2" key="1">
    <citation type="submission" date="2019-08" db="EMBL/GenBank/DDBJ databases">
        <title>The genome sequence of a newly discovered highly antifungal drug resistant Aspergillus species, Aspergillus tanneri NIH 1004.</title>
        <authorList>
            <person name="Mounaud S."/>
            <person name="Singh I."/>
            <person name="Joardar V."/>
            <person name="Pakala S."/>
            <person name="Pakala S."/>
            <person name="Venepally P."/>
            <person name="Chung J.K."/>
            <person name="Losada L."/>
            <person name="Nierman W.C."/>
        </authorList>
    </citation>
    <scope>NUCLEOTIDE SEQUENCE [LARGE SCALE GENOMIC DNA]</scope>
    <source>
        <strain evidence="1 2">NIH1004</strain>
    </source>
</reference>
<dbReference type="RefSeq" id="XP_033432129.1">
    <property type="nucleotide sequence ID" value="XM_033566372.1"/>
</dbReference>
<name>A0A5M9N101_9EURO</name>
<dbReference type="AlphaFoldDB" id="A0A5M9N101"/>
<dbReference type="OrthoDB" id="5422777at2759"/>
<proteinExistence type="predicted"/>
<dbReference type="EMBL" id="QUQM01000002">
    <property type="protein sequence ID" value="KAA8652768.1"/>
    <property type="molecule type" value="Genomic_DNA"/>
</dbReference>
<sequence length="297" mass="33266">MSSRSEQPAFTTNRVQELASEINSALETIRHGRLLFNGDELEALETASHGLAKIAANVFEEVQALGKRRKRTVVSEGQRLLSNAETVKTELMATHRLKNQVTFVRNIQLFFIPPIESKLDSSAVKARKKLTREPFAPSVWDSNVLSKSTFDFVLEFLESDKPHQWPTVIYDVLEVKVSAENAQNEPRLEMQQAELQQYEAPNVDGWCHNALRKTTGLQKAEAAQEFIEIAFLVPPSRLEELLKLHPPSAALHSVILTIPIADRVASIVISIPRDDAIRFGYQSTLPVIFNSNSLSAL</sequence>
<dbReference type="GeneID" id="54324375"/>
<evidence type="ECO:0000313" key="1">
    <source>
        <dbReference type="EMBL" id="KAA8652768.1"/>
    </source>
</evidence>
<dbReference type="VEuPathDB" id="FungiDB:EYZ11_011441"/>